<feature type="region of interest" description="Disordered" evidence="1">
    <location>
        <begin position="184"/>
        <end position="228"/>
    </location>
</feature>
<dbReference type="Pfam" id="PF01047">
    <property type="entry name" value="MarR"/>
    <property type="match status" value="1"/>
</dbReference>
<feature type="domain" description="HTH marR-type" evidence="2">
    <location>
        <begin position="122"/>
        <end position="164"/>
    </location>
</feature>
<dbReference type="OrthoDB" id="9873750at2"/>
<name>A0LCU8_MAGMM</name>
<feature type="compositionally biased region" description="Basic and acidic residues" evidence="1">
    <location>
        <begin position="208"/>
        <end position="222"/>
    </location>
</feature>
<keyword evidence="4" id="KW-1185">Reference proteome</keyword>
<dbReference type="InterPro" id="IPR011991">
    <property type="entry name" value="ArsR-like_HTH"/>
</dbReference>
<evidence type="ECO:0000313" key="3">
    <source>
        <dbReference type="EMBL" id="ABK45791.1"/>
    </source>
</evidence>
<dbReference type="CDD" id="cd00090">
    <property type="entry name" value="HTH_ARSR"/>
    <property type="match status" value="1"/>
</dbReference>
<dbReference type="SUPFAM" id="SSF46785">
    <property type="entry name" value="Winged helix' DNA-binding domain"/>
    <property type="match status" value="1"/>
</dbReference>
<evidence type="ECO:0000313" key="4">
    <source>
        <dbReference type="Proteomes" id="UP000002586"/>
    </source>
</evidence>
<dbReference type="RefSeq" id="WP_011714850.1">
    <property type="nucleotide sequence ID" value="NC_008576.1"/>
</dbReference>
<dbReference type="Proteomes" id="UP000002586">
    <property type="component" value="Chromosome"/>
</dbReference>
<dbReference type="InterPro" id="IPR036388">
    <property type="entry name" value="WH-like_DNA-bd_sf"/>
</dbReference>
<dbReference type="Gene3D" id="1.10.10.10">
    <property type="entry name" value="Winged helix-like DNA-binding domain superfamily/Winged helix DNA-binding domain"/>
    <property type="match status" value="1"/>
</dbReference>
<dbReference type="InterPro" id="IPR000835">
    <property type="entry name" value="HTH_MarR-typ"/>
</dbReference>
<accession>A0LCU8</accession>
<dbReference type="GO" id="GO:0003700">
    <property type="term" value="F:DNA-binding transcription factor activity"/>
    <property type="evidence" value="ECO:0007669"/>
    <property type="project" value="InterPro"/>
</dbReference>
<dbReference type="EMBL" id="CP000471">
    <property type="protein sequence ID" value="ABK45791.1"/>
    <property type="molecule type" value="Genomic_DNA"/>
</dbReference>
<organism evidence="3 4">
    <name type="scientific">Magnetococcus marinus (strain ATCC BAA-1437 / JCM 17883 / MC-1)</name>
    <dbReference type="NCBI Taxonomy" id="156889"/>
    <lineage>
        <taxon>Bacteria</taxon>
        <taxon>Pseudomonadati</taxon>
        <taxon>Pseudomonadota</taxon>
        <taxon>Magnetococcia</taxon>
        <taxon>Magnetococcales</taxon>
        <taxon>Magnetococcaceae</taxon>
        <taxon>Magnetococcus</taxon>
    </lineage>
</organism>
<feature type="compositionally biased region" description="Low complexity" evidence="1">
    <location>
        <begin position="184"/>
        <end position="198"/>
    </location>
</feature>
<protein>
    <submittedName>
        <fullName evidence="3">Regulatory protein, MarR</fullName>
    </submittedName>
</protein>
<dbReference type="AlphaFoldDB" id="A0LCU8"/>
<dbReference type="KEGG" id="mgm:Mmc1_3302"/>
<reference evidence="4" key="1">
    <citation type="journal article" date="2009" name="Appl. Environ. Microbiol.">
        <title>Complete genome sequence of the chemolithoautotrophic marine magnetotactic coccus strain MC-1.</title>
        <authorList>
            <person name="Schubbe S."/>
            <person name="Williams T.J."/>
            <person name="Xie G."/>
            <person name="Kiss H.E."/>
            <person name="Brettin T.S."/>
            <person name="Martinez D."/>
            <person name="Ross C.A."/>
            <person name="Schuler D."/>
            <person name="Cox B.L."/>
            <person name="Nealson K.H."/>
            <person name="Bazylinski D.A."/>
        </authorList>
    </citation>
    <scope>NUCLEOTIDE SEQUENCE [LARGE SCALE GENOMIC DNA]</scope>
    <source>
        <strain evidence="4">ATCC BAA-1437 / JCM 17883 / MC-1</strain>
    </source>
</reference>
<gene>
    <name evidence="3" type="ordered locus">Mmc1_3302</name>
</gene>
<dbReference type="HOGENOM" id="CLU_1213649_0_0_5"/>
<evidence type="ECO:0000256" key="1">
    <source>
        <dbReference type="SAM" id="MobiDB-lite"/>
    </source>
</evidence>
<sequence>MNFDFNHVDPAWVAEVPELSEILQSIEATDPLALSGPLAETLDYVYRVRFARLLMGHPATEDMEALALHMESVAVVPRRAKQLSATHKDRWQMLRDVLEDRMAVRALSIPKAVKTRPHVLPILRLIRDTGGMTQQALQEQLALQPANLSRILTMLEGWELVVRNRVGKQNWLSLGPRAGEMLQPAQAPATQATTSSTPVTNNILPFNRDPKATKNEPWRPKGWELASA</sequence>
<reference evidence="3 4" key="2">
    <citation type="journal article" date="2012" name="Int. J. Syst. Evol. Microbiol.">
        <title>Magnetococcus marinus gen. nov., sp. nov., a marine, magnetotactic bacterium that represents a novel lineage (Magnetococcaceae fam. nov.; Magnetococcales ord. nov.) at the base of the Alphaproteobacteria.</title>
        <authorList>
            <person name="Bazylinski D.A."/>
            <person name="Williams T.J."/>
            <person name="Lefevre C.T."/>
            <person name="Berg R.J."/>
            <person name="Zhang C.L."/>
            <person name="Bowser S.S."/>
            <person name="Dean A.J."/>
            <person name="Beveridge T.J."/>
        </authorList>
    </citation>
    <scope>NUCLEOTIDE SEQUENCE [LARGE SCALE GENOMIC DNA]</scope>
    <source>
        <strain evidence="4">ATCC BAA-1437 / JCM 17883 / MC-1</strain>
    </source>
</reference>
<dbReference type="STRING" id="156889.Mmc1_3302"/>
<dbReference type="InterPro" id="IPR036390">
    <property type="entry name" value="WH_DNA-bd_sf"/>
</dbReference>
<evidence type="ECO:0000259" key="2">
    <source>
        <dbReference type="Pfam" id="PF01047"/>
    </source>
</evidence>
<proteinExistence type="predicted"/>
<dbReference type="eggNOG" id="COG1846">
    <property type="taxonomic scope" value="Bacteria"/>
</dbReference>